<feature type="region of interest" description="Disordered" evidence="1">
    <location>
        <begin position="66"/>
        <end position="168"/>
    </location>
</feature>
<keyword evidence="3" id="KW-1185">Reference proteome</keyword>
<evidence type="ECO:0000313" key="2">
    <source>
        <dbReference type="EMBL" id="CAG8676651.1"/>
    </source>
</evidence>
<accession>A0ABN7UUU3</accession>
<feature type="compositionally biased region" description="Basic and acidic residues" evidence="1">
    <location>
        <begin position="122"/>
        <end position="156"/>
    </location>
</feature>
<dbReference type="Proteomes" id="UP000789901">
    <property type="component" value="Unassembled WGS sequence"/>
</dbReference>
<evidence type="ECO:0000256" key="1">
    <source>
        <dbReference type="SAM" id="MobiDB-lite"/>
    </source>
</evidence>
<gene>
    <name evidence="2" type="ORF">GMARGA_LOCUS10728</name>
</gene>
<dbReference type="EMBL" id="CAJVQB010006071">
    <property type="protein sequence ID" value="CAG8676651.1"/>
    <property type="molecule type" value="Genomic_DNA"/>
</dbReference>
<sequence>MVEEKCKAVELSRCTTNTNAANYYSLDLTMLGRWVLNAWKDISEDIIIRSFKKCGISNCLSESEDHLIYNDELDEDSKEEDSNEYKDKNSNKYKDKNSDKYEDEDSGENNYEESDENNEEENSNKDDDKKSDKDDNKSDEYNESDDANKSDNKTSEYSEWPECFVVID</sequence>
<organism evidence="2 3">
    <name type="scientific">Gigaspora margarita</name>
    <dbReference type="NCBI Taxonomy" id="4874"/>
    <lineage>
        <taxon>Eukaryota</taxon>
        <taxon>Fungi</taxon>
        <taxon>Fungi incertae sedis</taxon>
        <taxon>Mucoromycota</taxon>
        <taxon>Glomeromycotina</taxon>
        <taxon>Glomeromycetes</taxon>
        <taxon>Diversisporales</taxon>
        <taxon>Gigasporaceae</taxon>
        <taxon>Gigaspora</taxon>
    </lineage>
</organism>
<comment type="caution">
    <text evidence="2">The sequence shown here is derived from an EMBL/GenBank/DDBJ whole genome shotgun (WGS) entry which is preliminary data.</text>
</comment>
<feature type="compositionally biased region" description="Basic and acidic residues" evidence="1">
    <location>
        <begin position="83"/>
        <end position="100"/>
    </location>
</feature>
<feature type="compositionally biased region" description="Acidic residues" evidence="1">
    <location>
        <begin position="71"/>
        <end position="82"/>
    </location>
</feature>
<proteinExistence type="predicted"/>
<evidence type="ECO:0000313" key="3">
    <source>
        <dbReference type="Proteomes" id="UP000789901"/>
    </source>
</evidence>
<feature type="compositionally biased region" description="Acidic residues" evidence="1">
    <location>
        <begin position="101"/>
        <end position="121"/>
    </location>
</feature>
<protein>
    <submittedName>
        <fullName evidence="2">22896_t:CDS:1</fullName>
    </submittedName>
</protein>
<name>A0ABN7UUU3_GIGMA</name>
<reference evidence="2 3" key="1">
    <citation type="submission" date="2021-06" db="EMBL/GenBank/DDBJ databases">
        <authorList>
            <person name="Kallberg Y."/>
            <person name="Tangrot J."/>
            <person name="Rosling A."/>
        </authorList>
    </citation>
    <scope>NUCLEOTIDE SEQUENCE [LARGE SCALE GENOMIC DNA]</scope>
    <source>
        <strain evidence="2 3">120-4 pot B 10/14</strain>
    </source>
</reference>